<dbReference type="Gene3D" id="3.40.50.1820">
    <property type="entry name" value="alpha/beta hydrolase"/>
    <property type="match status" value="1"/>
</dbReference>
<protein>
    <submittedName>
        <fullName evidence="3">Alpha/beta fold hydrolase</fullName>
    </submittedName>
</protein>
<dbReference type="PRINTS" id="PR00111">
    <property type="entry name" value="ABHYDROLASE"/>
</dbReference>
<comment type="caution">
    <text evidence="3">The sequence shown here is derived from an EMBL/GenBank/DDBJ whole genome shotgun (WGS) entry which is preliminary data.</text>
</comment>
<feature type="domain" description="AB hydrolase-1" evidence="2">
    <location>
        <begin position="34"/>
        <end position="263"/>
    </location>
</feature>
<sequence>MHTALSSEFGPIAVTVKVGEHKVGARIGGAGAPIILFHSLLADSSSFDPLARLLAATNRVVVLDLPGFGHSDRVDGGLEAVADRLAAAIREFNYTQAPIFLGNGYGGFVALLTAIRHPDLAGKLVLADCGAAFSDAGRAAFKGMSAGAAANGLTAIADVAMRRLFSLDFQAANPALVAQRRERFLAVDPQTFHDACAALSTLDLRADLAVVTVPTLVLVGEHDEATPPPMSVELAAGLPNATLTILPGCAHVPQLQQPEQFMAAIAAFIAQS</sequence>
<evidence type="ECO:0000256" key="1">
    <source>
        <dbReference type="ARBA" id="ARBA00022801"/>
    </source>
</evidence>
<gene>
    <name evidence="3" type="ORF">GCM10022212_05260</name>
</gene>
<evidence type="ECO:0000313" key="3">
    <source>
        <dbReference type="EMBL" id="GAA4013982.1"/>
    </source>
</evidence>
<dbReference type="EMBL" id="BAAAZE010000003">
    <property type="protein sequence ID" value="GAA4013982.1"/>
    <property type="molecule type" value="Genomic_DNA"/>
</dbReference>
<dbReference type="PANTHER" id="PTHR43798:SF31">
    <property type="entry name" value="AB HYDROLASE SUPERFAMILY PROTEIN YCLE"/>
    <property type="match status" value="1"/>
</dbReference>
<accession>A0ABP7SNJ0</accession>
<dbReference type="InterPro" id="IPR029058">
    <property type="entry name" value="AB_hydrolase_fold"/>
</dbReference>
<keyword evidence="1 3" id="KW-0378">Hydrolase</keyword>
<keyword evidence="4" id="KW-1185">Reference proteome</keyword>
<organism evidence="3 4">
    <name type="scientific">Actimicrobium antarcticum</name>
    <dbReference type="NCBI Taxonomy" id="1051899"/>
    <lineage>
        <taxon>Bacteria</taxon>
        <taxon>Pseudomonadati</taxon>
        <taxon>Pseudomonadota</taxon>
        <taxon>Betaproteobacteria</taxon>
        <taxon>Burkholderiales</taxon>
        <taxon>Oxalobacteraceae</taxon>
        <taxon>Actimicrobium</taxon>
    </lineage>
</organism>
<dbReference type="PANTHER" id="PTHR43798">
    <property type="entry name" value="MONOACYLGLYCEROL LIPASE"/>
    <property type="match status" value="1"/>
</dbReference>
<dbReference type="InterPro" id="IPR050266">
    <property type="entry name" value="AB_hydrolase_sf"/>
</dbReference>
<proteinExistence type="predicted"/>
<evidence type="ECO:0000259" key="2">
    <source>
        <dbReference type="Pfam" id="PF12697"/>
    </source>
</evidence>
<dbReference type="Pfam" id="PF12697">
    <property type="entry name" value="Abhydrolase_6"/>
    <property type="match status" value="1"/>
</dbReference>
<dbReference type="GO" id="GO:0016787">
    <property type="term" value="F:hydrolase activity"/>
    <property type="evidence" value="ECO:0007669"/>
    <property type="project" value="UniProtKB-KW"/>
</dbReference>
<dbReference type="Proteomes" id="UP001501353">
    <property type="component" value="Unassembled WGS sequence"/>
</dbReference>
<dbReference type="SUPFAM" id="SSF53474">
    <property type="entry name" value="alpha/beta-Hydrolases"/>
    <property type="match status" value="1"/>
</dbReference>
<reference evidence="4" key="1">
    <citation type="journal article" date="2019" name="Int. J. Syst. Evol. Microbiol.">
        <title>The Global Catalogue of Microorganisms (GCM) 10K type strain sequencing project: providing services to taxonomists for standard genome sequencing and annotation.</title>
        <authorList>
            <consortium name="The Broad Institute Genomics Platform"/>
            <consortium name="The Broad Institute Genome Sequencing Center for Infectious Disease"/>
            <person name="Wu L."/>
            <person name="Ma J."/>
        </authorList>
    </citation>
    <scope>NUCLEOTIDE SEQUENCE [LARGE SCALE GENOMIC DNA]</scope>
    <source>
        <strain evidence="4">JCM 16673</strain>
    </source>
</reference>
<name>A0ABP7SNJ0_9BURK</name>
<dbReference type="RefSeq" id="WP_344761666.1">
    <property type="nucleotide sequence ID" value="NZ_BAAAZE010000003.1"/>
</dbReference>
<evidence type="ECO:0000313" key="4">
    <source>
        <dbReference type="Proteomes" id="UP001501353"/>
    </source>
</evidence>
<dbReference type="InterPro" id="IPR000073">
    <property type="entry name" value="AB_hydrolase_1"/>
</dbReference>